<dbReference type="CDD" id="cd12797">
    <property type="entry name" value="M23_peptidase"/>
    <property type="match status" value="1"/>
</dbReference>
<dbReference type="SUPFAM" id="SSF51261">
    <property type="entry name" value="Duplicated hybrid motif"/>
    <property type="match status" value="1"/>
</dbReference>
<dbReference type="InterPro" id="IPR023346">
    <property type="entry name" value="Lysozyme-like_dom_sf"/>
</dbReference>
<dbReference type="SUPFAM" id="SSF47090">
    <property type="entry name" value="PGBD-like"/>
    <property type="match status" value="1"/>
</dbReference>
<organism evidence="5 6">
    <name type="scientific">Luteimonas fraxinea</name>
    <dbReference type="NCBI Taxonomy" id="2901869"/>
    <lineage>
        <taxon>Bacteria</taxon>
        <taxon>Pseudomonadati</taxon>
        <taxon>Pseudomonadota</taxon>
        <taxon>Gammaproteobacteria</taxon>
        <taxon>Lysobacterales</taxon>
        <taxon>Lysobacteraceae</taxon>
        <taxon>Luteimonas</taxon>
    </lineage>
</organism>
<dbReference type="Proteomes" id="UP001430360">
    <property type="component" value="Unassembled WGS sequence"/>
</dbReference>
<dbReference type="InterPro" id="IPR050570">
    <property type="entry name" value="Cell_wall_metabolism_enzyme"/>
</dbReference>
<dbReference type="SUPFAM" id="SSF53955">
    <property type="entry name" value="Lysozyme-like"/>
    <property type="match status" value="1"/>
</dbReference>
<dbReference type="EMBL" id="JAJQKU010000003">
    <property type="protein sequence ID" value="MCD9097641.1"/>
    <property type="molecule type" value="Genomic_DNA"/>
</dbReference>
<evidence type="ECO:0000259" key="2">
    <source>
        <dbReference type="Pfam" id="PF00182"/>
    </source>
</evidence>
<feature type="region of interest" description="Disordered" evidence="1">
    <location>
        <begin position="159"/>
        <end position="179"/>
    </location>
</feature>
<dbReference type="Pfam" id="PF01471">
    <property type="entry name" value="PG_binding_1"/>
    <property type="match status" value="1"/>
</dbReference>
<keyword evidence="6" id="KW-1185">Reference proteome</keyword>
<comment type="caution">
    <text evidence="5">The sequence shown here is derived from an EMBL/GenBank/DDBJ whole genome shotgun (WGS) entry which is preliminary data.</text>
</comment>
<dbReference type="InterPro" id="IPR002477">
    <property type="entry name" value="Peptidoglycan-bd-like"/>
</dbReference>
<gene>
    <name evidence="5" type="ORF">LTT95_11895</name>
</gene>
<dbReference type="Gene3D" id="1.10.101.10">
    <property type="entry name" value="PGBD-like superfamily/PGBD"/>
    <property type="match status" value="1"/>
</dbReference>
<dbReference type="InterPro" id="IPR016047">
    <property type="entry name" value="M23ase_b-sheet_dom"/>
</dbReference>
<dbReference type="Pfam" id="PF00182">
    <property type="entry name" value="Glyco_hydro_19"/>
    <property type="match status" value="1"/>
</dbReference>
<evidence type="ECO:0000313" key="6">
    <source>
        <dbReference type="Proteomes" id="UP001430360"/>
    </source>
</evidence>
<dbReference type="Gene3D" id="1.10.530.10">
    <property type="match status" value="1"/>
</dbReference>
<sequence>MTTEREAQLLRDAYAAGISQPRELANFMAQVGHESGGLERLEESFRYTRNAEQISSNVRSALREGRDVLETARLEALAGRPEPLAELMYGGRMGNTEPGDGYLYRGRGYMQLTGKNQYAAAGEALALDLVGNPDLAAQPEHASRIATWYWQQNVPRDAREDARAAGASINGTDPPNGLDDRTLRFEHWARAITPERIQSLSAARGVAADIETPSADSFAQTMRVMLPPQAGVAPHVTGHYGEERGARAHGGTDFNYVGGQNGINLTHPVVHSPVAGVVTFSGGTFGTVKIRDAQGYSHEILHLDARQVESGQTLAAGDPIGTMGGRGSDGPAQYARHVHYQLRDPQGGLVSPEAFWNRAPASVRGEASAVALLREGGQGDDVRDLQTALAGLGVTDARDRALQVDGVFGARTTEAVRAFQQAQGLDVDGIVGPATRGALEQVSRHQSAEPSTAVDAPGAAASPLEALLAAARSGDPATLKGALDDFSETAFGRTFAVQVERAREPAPNAPEAAPEQGCAR</sequence>
<accession>A0ABS8UDS8</accession>
<feature type="domain" description="Peptidoglycan binding-like" evidence="3">
    <location>
        <begin position="378"/>
        <end position="439"/>
    </location>
</feature>
<evidence type="ECO:0000313" key="5">
    <source>
        <dbReference type="EMBL" id="MCD9097641.1"/>
    </source>
</evidence>
<evidence type="ECO:0000259" key="4">
    <source>
        <dbReference type="Pfam" id="PF01551"/>
    </source>
</evidence>
<feature type="region of interest" description="Disordered" evidence="1">
    <location>
        <begin position="501"/>
        <end position="520"/>
    </location>
</feature>
<name>A0ABS8UDS8_9GAMM</name>
<dbReference type="InterPro" id="IPR036365">
    <property type="entry name" value="PGBD-like_sf"/>
</dbReference>
<protein>
    <submittedName>
        <fullName evidence="5">Peptidoglycan-binding protein</fullName>
    </submittedName>
</protein>
<proteinExistence type="predicted"/>
<dbReference type="Pfam" id="PF01551">
    <property type="entry name" value="Peptidase_M23"/>
    <property type="match status" value="1"/>
</dbReference>
<dbReference type="RefSeq" id="WP_232136711.1">
    <property type="nucleotide sequence ID" value="NZ_CP089507.1"/>
</dbReference>
<dbReference type="PANTHER" id="PTHR21666">
    <property type="entry name" value="PEPTIDASE-RELATED"/>
    <property type="match status" value="1"/>
</dbReference>
<feature type="domain" description="M23ase beta-sheet core" evidence="4">
    <location>
        <begin position="251"/>
        <end position="344"/>
    </location>
</feature>
<dbReference type="InterPro" id="IPR011055">
    <property type="entry name" value="Dup_hybrid_motif"/>
</dbReference>
<dbReference type="PANTHER" id="PTHR21666:SF294">
    <property type="entry name" value="PEPTIDASE M23"/>
    <property type="match status" value="1"/>
</dbReference>
<dbReference type="InterPro" id="IPR000726">
    <property type="entry name" value="Glyco_hydro_19_cat"/>
</dbReference>
<evidence type="ECO:0000259" key="3">
    <source>
        <dbReference type="Pfam" id="PF01471"/>
    </source>
</evidence>
<feature type="compositionally biased region" description="Low complexity" evidence="1">
    <location>
        <begin position="505"/>
        <end position="520"/>
    </location>
</feature>
<reference evidence="5" key="1">
    <citation type="submission" date="2021-12" db="EMBL/GenBank/DDBJ databases">
        <authorList>
            <person name="Ulrich A."/>
        </authorList>
    </citation>
    <scope>NUCLEOTIDE SEQUENCE</scope>
    <source>
        <strain evidence="5">A1P009</strain>
    </source>
</reference>
<feature type="domain" description="Glycoside hydrolase family 19 catalytic" evidence="2">
    <location>
        <begin position="101"/>
        <end position="152"/>
    </location>
</feature>
<dbReference type="Gene3D" id="2.70.70.10">
    <property type="entry name" value="Glucose Permease (Domain IIA)"/>
    <property type="match status" value="1"/>
</dbReference>
<evidence type="ECO:0000256" key="1">
    <source>
        <dbReference type="SAM" id="MobiDB-lite"/>
    </source>
</evidence>
<dbReference type="InterPro" id="IPR036366">
    <property type="entry name" value="PGBDSf"/>
</dbReference>
<reference evidence="5" key="2">
    <citation type="journal article" date="2022" name="Syst. Appl. Microbiol.">
        <title>Physiological and genomic characterisation of Luteimonas fraxinea sp. nov., a bacterial species associated with trees tolerant to ash dieback.</title>
        <authorList>
            <person name="Ulrich K."/>
            <person name="Becker R."/>
            <person name="Behrendt U."/>
            <person name="Kube M."/>
            <person name="Schneck V."/>
            <person name="Ulrich A."/>
        </authorList>
    </citation>
    <scope>NUCLEOTIDE SEQUENCE</scope>
    <source>
        <strain evidence="5">A1P009</strain>
    </source>
</reference>